<feature type="region of interest" description="Disordered" evidence="1">
    <location>
        <begin position="61"/>
        <end position="83"/>
    </location>
</feature>
<sequence>MPLEVSEFSLSTYAESSGTGDGRPGEGRHKNHKSTGSDRSTFYIRSKRHLQFPFPLALRNHQRNGSGLSNSSIAPPVSLHHSSFRRHQRNQLFNDSRSSIAHARGVYGGSGGRAPWAKHQSEPSIDGFLGARLRRPSLGNKMLRARPPTEAFLSCPEWPHLALVRPSFDSDLLIEAPPKASPVSSDIIAETST</sequence>
<dbReference type="Proteomes" id="UP000886523">
    <property type="component" value="Unassembled WGS sequence"/>
</dbReference>
<reference evidence="2" key="1">
    <citation type="journal article" date="2020" name="Nat. Commun.">
        <title>Large-scale genome sequencing of mycorrhizal fungi provides insights into the early evolution of symbiotic traits.</title>
        <authorList>
            <person name="Miyauchi S."/>
            <person name="Kiss E."/>
            <person name="Kuo A."/>
            <person name="Drula E."/>
            <person name="Kohler A."/>
            <person name="Sanchez-Garcia M."/>
            <person name="Morin E."/>
            <person name="Andreopoulos B."/>
            <person name="Barry K.W."/>
            <person name="Bonito G."/>
            <person name="Buee M."/>
            <person name="Carver A."/>
            <person name="Chen C."/>
            <person name="Cichocki N."/>
            <person name="Clum A."/>
            <person name="Culley D."/>
            <person name="Crous P.W."/>
            <person name="Fauchery L."/>
            <person name="Girlanda M."/>
            <person name="Hayes R.D."/>
            <person name="Keri Z."/>
            <person name="LaButti K."/>
            <person name="Lipzen A."/>
            <person name="Lombard V."/>
            <person name="Magnuson J."/>
            <person name="Maillard F."/>
            <person name="Murat C."/>
            <person name="Nolan M."/>
            <person name="Ohm R.A."/>
            <person name="Pangilinan J."/>
            <person name="Pereira M.F."/>
            <person name="Perotto S."/>
            <person name="Peter M."/>
            <person name="Pfister S."/>
            <person name="Riley R."/>
            <person name="Sitrit Y."/>
            <person name="Stielow J.B."/>
            <person name="Szollosi G."/>
            <person name="Zifcakova L."/>
            <person name="Stursova M."/>
            <person name="Spatafora J.W."/>
            <person name="Tedersoo L."/>
            <person name="Vaario L.M."/>
            <person name="Yamada A."/>
            <person name="Yan M."/>
            <person name="Wang P."/>
            <person name="Xu J."/>
            <person name="Bruns T."/>
            <person name="Baldrian P."/>
            <person name="Vilgalys R."/>
            <person name="Dunand C."/>
            <person name="Henrissat B."/>
            <person name="Grigoriev I.V."/>
            <person name="Hibbett D."/>
            <person name="Nagy L.G."/>
            <person name="Martin F.M."/>
        </authorList>
    </citation>
    <scope>NUCLEOTIDE SEQUENCE</scope>
    <source>
        <strain evidence="2">UP504</strain>
    </source>
</reference>
<comment type="caution">
    <text evidence="2">The sequence shown here is derived from an EMBL/GenBank/DDBJ whole genome shotgun (WGS) entry which is preliminary data.</text>
</comment>
<feature type="compositionally biased region" description="Polar residues" evidence="1">
    <location>
        <begin position="8"/>
        <end position="18"/>
    </location>
</feature>
<keyword evidence="3" id="KW-1185">Reference proteome</keyword>
<feature type="compositionally biased region" description="Polar residues" evidence="1">
    <location>
        <begin position="63"/>
        <end position="73"/>
    </location>
</feature>
<organism evidence="2 3">
    <name type="scientific">Hydnum rufescens UP504</name>
    <dbReference type="NCBI Taxonomy" id="1448309"/>
    <lineage>
        <taxon>Eukaryota</taxon>
        <taxon>Fungi</taxon>
        <taxon>Dikarya</taxon>
        <taxon>Basidiomycota</taxon>
        <taxon>Agaricomycotina</taxon>
        <taxon>Agaricomycetes</taxon>
        <taxon>Cantharellales</taxon>
        <taxon>Hydnaceae</taxon>
        <taxon>Hydnum</taxon>
    </lineage>
</organism>
<name>A0A9P6DVN6_9AGAM</name>
<proteinExistence type="predicted"/>
<dbReference type="EMBL" id="MU128980">
    <property type="protein sequence ID" value="KAF9512873.1"/>
    <property type="molecule type" value="Genomic_DNA"/>
</dbReference>
<feature type="region of interest" description="Disordered" evidence="1">
    <location>
        <begin position="1"/>
        <end position="42"/>
    </location>
</feature>
<evidence type="ECO:0000256" key="1">
    <source>
        <dbReference type="SAM" id="MobiDB-lite"/>
    </source>
</evidence>
<accession>A0A9P6DVN6</accession>
<dbReference type="AlphaFoldDB" id="A0A9P6DVN6"/>
<evidence type="ECO:0000313" key="3">
    <source>
        <dbReference type="Proteomes" id="UP000886523"/>
    </source>
</evidence>
<protein>
    <submittedName>
        <fullName evidence="2">Uncharacterized protein</fullName>
    </submittedName>
</protein>
<evidence type="ECO:0000313" key="2">
    <source>
        <dbReference type="EMBL" id="KAF9512873.1"/>
    </source>
</evidence>
<gene>
    <name evidence="2" type="ORF">BS47DRAFT_1362789</name>
</gene>
<dbReference type="OrthoDB" id="2563277at2759"/>